<dbReference type="EMBL" id="FNHQ01000006">
    <property type="protein sequence ID" value="SDM39042.1"/>
    <property type="molecule type" value="Genomic_DNA"/>
</dbReference>
<comment type="subcellular location">
    <subcellularLocation>
        <location evidence="1">Cell membrane</location>
        <topology evidence="1">Multi-pass membrane protein</topology>
    </subcellularLocation>
</comment>
<dbReference type="GO" id="GO:0005886">
    <property type="term" value="C:plasma membrane"/>
    <property type="evidence" value="ECO:0007669"/>
    <property type="project" value="UniProtKB-SubCell"/>
</dbReference>
<evidence type="ECO:0000256" key="2">
    <source>
        <dbReference type="ARBA" id="ARBA00008417"/>
    </source>
</evidence>
<evidence type="ECO:0000256" key="4">
    <source>
        <dbReference type="ARBA" id="ARBA00022448"/>
    </source>
</evidence>
<dbReference type="GO" id="GO:0015297">
    <property type="term" value="F:antiporter activity"/>
    <property type="evidence" value="ECO:0007669"/>
    <property type="project" value="InterPro"/>
</dbReference>
<feature type="transmembrane region" description="Helical" evidence="10">
    <location>
        <begin position="415"/>
        <end position="436"/>
    </location>
</feature>
<accession>A0A1G9SUC0</accession>
<feature type="transmembrane region" description="Helical" evidence="10">
    <location>
        <begin position="239"/>
        <end position="264"/>
    </location>
</feature>
<evidence type="ECO:0000256" key="9">
    <source>
        <dbReference type="ARBA" id="ARBA00023251"/>
    </source>
</evidence>
<evidence type="ECO:0000256" key="7">
    <source>
        <dbReference type="ARBA" id="ARBA00022989"/>
    </source>
</evidence>
<gene>
    <name evidence="11" type="ORF">SAMN05660299_00781</name>
</gene>
<feature type="transmembrane region" description="Helical" evidence="10">
    <location>
        <begin position="170"/>
        <end position="189"/>
    </location>
</feature>
<dbReference type="Proteomes" id="UP000199309">
    <property type="component" value="Unassembled WGS sequence"/>
</dbReference>
<evidence type="ECO:0000256" key="6">
    <source>
        <dbReference type="ARBA" id="ARBA00022692"/>
    </source>
</evidence>
<evidence type="ECO:0000256" key="1">
    <source>
        <dbReference type="ARBA" id="ARBA00004651"/>
    </source>
</evidence>
<dbReference type="InterPro" id="IPR051327">
    <property type="entry name" value="MATE_MepA_subfamily"/>
</dbReference>
<keyword evidence="7 10" id="KW-1133">Transmembrane helix</keyword>
<dbReference type="Pfam" id="PF01554">
    <property type="entry name" value="MatE"/>
    <property type="match status" value="2"/>
</dbReference>
<dbReference type="GO" id="GO:0046677">
    <property type="term" value="P:response to antibiotic"/>
    <property type="evidence" value="ECO:0007669"/>
    <property type="project" value="UniProtKB-KW"/>
</dbReference>
<sequence length="453" mass="49550">MESAAFLGEERIAPLLWRFSIPAIAGMVVTALYNVVDSIFVGQGVGEIALTAVTIAFPVMTFLMAVGMLVGVGAGTMVSLRLGEQKRDEAEMILGNALTLIAVLLVFTTGVFLYFLDFILVDFLGVTPDVLPYAKDFISIILLGSVFMHIGFGLNNIIRAQGDPHTALKTQLIAAVVNIILNYLFVFVICWGVKGAALATILAQATAAVWVVYYFTYGPGILRFRWHCLILRKEIVKDIFRIGIAPFLMQVVASAVMIVLNVRIQLFGGTTGVAAYGVINRVQMLLLMPIVGISQGAQPIIGYNYGARKYKRVLQTLKMAITAAVLVGVMGFFFAEFFPQNIIRVFNNSALLASMGVPGMRIFLFMSPIVGFQIVSANYFQATGKPVYSIIFSMLRQLIVFIPLIYILSNYLGLLGIWLASPLSDLASAIVTGICLRQDVKREKLRMIPEQSA</sequence>
<feature type="transmembrane region" description="Helical" evidence="10">
    <location>
        <begin position="136"/>
        <end position="158"/>
    </location>
</feature>
<dbReference type="GO" id="GO:0042910">
    <property type="term" value="F:xenobiotic transmembrane transporter activity"/>
    <property type="evidence" value="ECO:0007669"/>
    <property type="project" value="InterPro"/>
</dbReference>
<evidence type="ECO:0000256" key="8">
    <source>
        <dbReference type="ARBA" id="ARBA00023136"/>
    </source>
</evidence>
<comment type="similarity">
    <text evidence="2">Belongs to the multi antimicrobial extrusion (MATE) (TC 2.A.66.1) family. MepA subfamily.</text>
</comment>
<dbReference type="AlphaFoldDB" id="A0A1G9SUC0"/>
<proteinExistence type="inferred from homology"/>
<name>A0A1G9SUC0_9FIRM</name>
<keyword evidence="6 10" id="KW-0812">Transmembrane</keyword>
<feature type="transmembrane region" description="Helical" evidence="10">
    <location>
        <begin position="93"/>
        <end position="116"/>
    </location>
</feature>
<reference evidence="11 12" key="1">
    <citation type="submission" date="2016-10" db="EMBL/GenBank/DDBJ databases">
        <authorList>
            <person name="de Groot N.N."/>
        </authorList>
    </citation>
    <scope>NUCLEOTIDE SEQUENCE [LARGE SCALE GENOMIC DNA]</scope>
    <source>
        <strain evidence="11 12">DSM 16981</strain>
    </source>
</reference>
<evidence type="ECO:0000256" key="3">
    <source>
        <dbReference type="ARBA" id="ARBA00022106"/>
    </source>
</evidence>
<dbReference type="InterPro" id="IPR045070">
    <property type="entry name" value="MATE_MepA-like"/>
</dbReference>
<feature type="transmembrane region" description="Helical" evidence="10">
    <location>
        <begin position="317"/>
        <end position="338"/>
    </location>
</feature>
<dbReference type="CDD" id="cd13143">
    <property type="entry name" value="MATE_MepA_like"/>
    <property type="match status" value="1"/>
</dbReference>
<feature type="transmembrane region" description="Helical" evidence="10">
    <location>
        <begin position="387"/>
        <end position="409"/>
    </location>
</feature>
<dbReference type="PIRSF" id="PIRSF006603">
    <property type="entry name" value="DinF"/>
    <property type="match status" value="1"/>
</dbReference>
<feature type="transmembrane region" description="Helical" evidence="10">
    <location>
        <begin position="48"/>
        <end position="72"/>
    </location>
</feature>
<dbReference type="InterPro" id="IPR002528">
    <property type="entry name" value="MATE_fam"/>
</dbReference>
<evidence type="ECO:0000256" key="5">
    <source>
        <dbReference type="ARBA" id="ARBA00022475"/>
    </source>
</evidence>
<dbReference type="NCBIfam" id="TIGR00797">
    <property type="entry name" value="matE"/>
    <property type="match status" value="1"/>
</dbReference>
<dbReference type="PANTHER" id="PTHR43823">
    <property type="entry name" value="SPORULATION PROTEIN YKVU"/>
    <property type="match status" value="1"/>
</dbReference>
<dbReference type="InterPro" id="IPR048279">
    <property type="entry name" value="MdtK-like"/>
</dbReference>
<feature type="transmembrane region" description="Helical" evidence="10">
    <location>
        <begin position="15"/>
        <end position="36"/>
    </location>
</feature>
<feature type="transmembrane region" description="Helical" evidence="10">
    <location>
        <begin position="195"/>
        <end position="218"/>
    </location>
</feature>
<feature type="transmembrane region" description="Helical" evidence="10">
    <location>
        <begin position="284"/>
        <end position="305"/>
    </location>
</feature>
<evidence type="ECO:0000313" key="12">
    <source>
        <dbReference type="Proteomes" id="UP000199309"/>
    </source>
</evidence>
<keyword evidence="5" id="KW-1003">Cell membrane</keyword>
<dbReference type="OrthoDB" id="9811110at2"/>
<keyword evidence="12" id="KW-1185">Reference proteome</keyword>
<protein>
    <recommendedName>
        <fullName evidence="3">Multidrug export protein MepA</fullName>
    </recommendedName>
</protein>
<dbReference type="PANTHER" id="PTHR43823:SF3">
    <property type="entry name" value="MULTIDRUG EXPORT PROTEIN MEPA"/>
    <property type="match status" value="1"/>
</dbReference>
<keyword evidence="8 10" id="KW-0472">Membrane</keyword>
<evidence type="ECO:0000256" key="10">
    <source>
        <dbReference type="SAM" id="Phobius"/>
    </source>
</evidence>
<feature type="transmembrane region" description="Helical" evidence="10">
    <location>
        <begin position="350"/>
        <end position="375"/>
    </location>
</feature>
<keyword evidence="4" id="KW-0813">Transport</keyword>
<dbReference type="STRING" id="349095.SAMN05660299_00781"/>
<keyword evidence="9" id="KW-0046">Antibiotic resistance</keyword>
<evidence type="ECO:0000313" key="11">
    <source>
        <dbReference type="EMBL" id="SDM39042.1"/>
    </source>
</evidence>
<organism evidence="11 12">
    <name type="scientific">Megasphaera paucivorans</name>
    <dbReference type="NCBI Taxonomy" id="349095"/>
    <lineage>
        <taxon>Bacteria</taxon>
        <taxon>Bacillati</taxon>
        <taxon>Bacillota</taxon>
        <taxon>Negativicutes</taxon>
        <taxon>Veillonellales</taxon>
        <taxon>Veillonellaceae</taxon>
        <taxon>Megasphaera</taxon>
    </lineage>
</organism>